<protein>
    <recommendedName>
        <fullName evidence="3">Lipoprotein</fullName>
    </recommendedName>
</protein>
<name>A0A0D7W2Q2_9FLAO</name>
<sequence length="106" mass="11995">MKKILLTNLTVILLFMSCSKDDNTAKLKIVNQTDCMHNIFEGYDSNSNYIGQVRANQIETIEIGIGEAESYGNQAFYLDPVNCSEKSGELYYVDLHYKETATIIID</sequence>
<dbReference type="STRING" id="1382798.PK35_05765"/>
<evidence type="ECO:0000313" key="2">
    <source>
        <dbReference type="Proteomes" id="UP000032361"/>
    </source>
</evidence>
<gene>
    <name evidence="1" type="ORF">PK35_05765</name>
</gene>
<evidence type="ECO:0000313" key="1">
    <source>
        <dbReference type="EMBL" id="KJD33366.1"/>
    </source>
</evidence>
<dbReference type="PROSITE" id="PS51257">
    <property type="entry name" value="PROKAR_LIPOPROTEIN"/>
    <property type="match status" value="1"/>
</dbReference>
<dbReference type="EMBL" id="JTDV01000003">
    <property type="protein sequence ID" value="KJD33366.1"/>
    <property type="molecule type" value="Genomic_DNA"/>
</dbReference>
<dbReference type="AlphaFoldDB" id="A0A0D7W2Q2"/>
<reference evidence="1 2" key="1">
    <citation type="journal article" date="2015" name="Antonie Van Leeuwenhoek">
        <title>Tamlana nanhaiensis sp. nov., isolated from surface seawater collected from the South China Sea.</title>
        <authorList>
            <person name="Liu X."/>
            <person name="Lai Q."/>
            <person name="Du Y."/>
            <person name="Li G."/>
            <person name="Sun F."/>
            <person name="Shao Z."/>
        </authorList>
    </citation>
    <scope>NUCLEOTIDE SEQUENCE [LARGE SCALE GENOMIC DNA]</scope>
    <source>
        <strain evidence="1 2">FHC16</strain>
    </source>
</reference>
<keyword evidence="2" id="KW-1185">Reference proteome</keyword>
<evidence type="ECO:0008006" key="3">
    <source>
        <dbReference type="Google" id="ProtNLM"/>
    </source>
</evidence>
<dbReference type="Proteomes" id="UP000032361">
    <property type="component" value="Unassembled WGS sequence"/>
</dbReference>
<organism evidence="1 2">
    <name type="scientific">Neotamlana nanhaiensis</name>
    <dbReference type="NCBI Taxonomy" id="1382798"/>
    <lineage>
        <taxon>Bacteria</taxon>
        <taxon>Pseudomonadati</taxon>
        <taxon>Bacteroidota</taxon>
        <taxon>Flavobacteriia</taxon>
        <taxon>Flavobacteriales</taxon>
        <taxon>Flavobacteriaceae</taxon>
        <taxon>Neotamlana</taxon>
    </lineage>
</organism>
<proteinExistence type="predicted"/>
<accession>A0A0D7W2Q2</accession>
<comment type="caution">
    <text evidence="1">The sequence shown here is derived from an EMBL/GenBank/DDBJ whole genome shotgun (WGS) entry which is preliminary data.</text>
</comment>
<dbReference type="PATRIC" id="fig|1382798.3.peg.2472"/>